<feature type="binding site" evidence="1">
    <location>
        <position position="37"/>
    </location>
    <ligand>
        <name>Zn(2+)</name>
        <dbReference type="ChEBI" id="CHEBI:29105"/>
    </ligand>
</feature>
<keyword evidence="2" id="KW-0326">Glycosidase</keyword>
<dbReference type="AlphaFoldDB" id="A0A0Q9YQT6"/>
<dbReference type="InterPro" id="IPR005019">
    <property type="entry name" value="Adenine_glyco"/>
</dbReference>
<dbReference type="PATRIC" id="fig|1590042.3.peg.1596"/>
<dbReference type="Gene3D" id="1.10.340.30">
    <property type="entry name" value="Hypothetical protein, domain 2"/>
    <property type="match status" value="1"/>
</dbReference>
<dbReference type="STRING" id="437022.CC99x_01572"/>
<feature type="binding site" evidence="1">
    <location>
        <position position="23"/>
    </location>
    <ligand>
        <name>Zn(2+)</name>
        <dbReference type="ChEBI" id="CHEBI:29105"/>
    </ligand>
</feature>
<dbReference type="GO" id="GO:0006284">
    <property type="term" value="P:base-excision repair"/>
    <property type="evidence" value="ECO:0007669"/>
    <property type="project" value="InterPro"/>
</dbReference>
<dbReference type="PANTHER" id="PTHR30037:SF4">
    <property type="entry name" value="DNA-3-METHYLADENINE GLYCOSYLASE I"/>
    <property type="match status" value="1"/>
</dbReference>
<name>A0A0Q9YQT6_9GAMM</name>
<dbReference type="GO" id="GO:0008725">
    <property type="term" value="F:DNA-3-methyladenine glycosylase activity"/>
    <property type="evidence" value="ECO:0007669"/>
    <property type="project" value="UniProtKB-EC"/>
</dbReference>
<dbReference type="InterPro" id="IPR011257">
    <property type="entry name" value="DNA_glycosylase"/>
</dbReference>
<protein>
    <submittedName>
        <fullName evidence="2">DNA-3-methyladenine glycosylase 1</fullName>
        <ecNumber evidence="2">3.2.2.20</ecNumber>
    </submittedName>
</protein>
<dbReference type="SUPFAM" id="SSF48150">
    <property type="entry name" value="DNA-glycosylase"/>
    <property type="match status" value="1"/>
</dbReference>
<accession>A0A0Q9YQT6</accession>
<dbReference type="EC" id="3.2.2.20" evidence="2"/>
<organism evidence="2">
    <name type="scientific">Candidatus Berkiella cookevillensis</name>
    <dbReference type="NCBI Taxonomy" id="437022"/>
    <lineage>
        <taxon>Bacteria</taxon>
        <taxon>Pseudomonadati</taxon>
        <taxon>Pseudomonadota</taxon>
        <taxon>Gammaproteobacteria</taxon>
        <taxon>Candidatus Berkiellales</taxon>
        <taxon>Candidatus Berkiellaceae</taxon>
        <taxon>Candidatus Berkiella</taxon>
    </lineage>
</organism>
<dbReference type="Pfam" id="PF03352">
    <property type="entry name" value="Adenine_glyco"/>
    <property type="match status" value="1"/>
</dbReference>
<dbReference type="InterPro" id="IPR052891">
    <property type="entry name" value="DNA-3mA_glycosylase"/>
</dbReference>
<dbReference type="EMBL" id="LKHV01000007">
    <property type="protein sequence ID" value="KRG18360.1"/>
    <property type="molecule type" value="Genomic_DNA"/>
</dbReference>
<evidence type="ECO:0000256" key="1">
    <source>
        <dbReference type="PIRSR" id="PIRSR605019-1"/>
    </source>
</evidence>
<comment type="caution">
    <text evidence="2">The sequence shown here is derived from an EMBL/GenBank/DDBJ whole genome shotgun (WGS) entry which is preliminary data.</text>
</comment>
<evidence type="ECO:0000313" key="2">
    <source>
        <dbReference type="EMBL" id="KRG18360.1"/>
    </source>
</evidence>
<dbReference type="GO" id="GO:0046872">
    <property type="term" value="F:metal ion binding"/>
    <property type="evidence" value="ECO:0007669"/>
    <property type="project" value="UniProtKB-KW"/>
</dbReference>
<sequence length="204" mass="23755">MKVHEDCEMAKTTSSKIHRRLYCPWLKLDNPLYVKYHDEEWGVPVHDDVKHFEMITLEGAQAGLSWETILNKRAHYRKVFLGFIPEKVARITPAKIEKLLQDPGIVRNRLKVESTISNAKAFLKIQKEFGSFDKYIWAFSDFKTIAHHRRSIQDYPTKTALSDKISKDLKKRGFRFVGSTIIYAYLQAIGIVNDHTASCWKVKK</sequence>
<feature type="binding site" evidence="1">
    <location>
        <position position="195"/>
    </location>
    <ligand>
        <name>Zn(2+)</name>
        <dbReference type="ChEBI" id="CHEBI:29105"/>
    </ligand>
</feature>
<dbReference type="PANTHER" id="PTHR30037">
    <property type="entry name" value="DNA-3-METHYLADENINE GLYCOSYLASE 1"/>
    <property type="match status" value="1"/>
</dbReference>
<keyword evidence="1" id="KW-0862">Zinc</keyword>
<proteinExistence type="predicted"/>
<keyword evidence="1" id="KW-0479">Metal-binding</keyword>
<reference evidence="2" key="1">
    <citation type="submission" date="2015-09" db="EMBL/GenBank/DDBJ databases">
        <title>Draft Genome Sequences of Two Novel Amoeba-resistant Intranuclear Bacteria, Candidatus Berkiella cookevillensis and Candidatus Berkiella aquae.</title>
        <authorList>
            <person name="Mehari Y.T."/>
            <person name="Arivett B.A."/>
            <person name="Farone A.L."/>
            <person name="Gunderson J.H."/>
            <person name="Farone M.B."/>
        </authorList>
    </citation>
    <scope>NUCLEOTIDE SEQUENCE [LARGE SCALE GENOMIC DNA]</scope>
    <source>
        <strain evidence="2">CC99</strain>
    </source>
</reference>
<feature type="binding site" evidence="1">
    <location>
        <position position="199"/>
    </location>
    <ligand>
        <name>Zn(2+)</name>
        <dbReference type="ChEBI" id="CHEBI:29105"/>
    </ligand>
</feature>
<gene>
    <name evidence="2" type="primary">tag</name>
    <name evidence="2" type="ORF">CC99x_01572</name>
</gene>
<keyword evidence="2" id="KW-0378">Hydrolase</keyword>